<evidence type="ECO:0000256" key="1">
    <source>
        <dbReference type="SAM" id="Phobius"/>
    </source>
</evidence>
<evidence type="ECO:0000259" key="2">
    <source>
        <dbReference type="Pfam" id="PF23728"/>
    </source>
</evidence>
<accession>A0A4Y9A7R2</accession>
<gene>
    <name evidence="3" type="ORF">E4U82_18710</name>
</gene>
<protein>
    <recommendedName>
        <fullName evidence="2">Tubby C-terminal domain-containing protein</fullName>
    </recommendedName>
</protein>
<comment type="caution">
    <text evidence="3">The sequence shown here is derived from an EMBL/GenBank/DDBJ whole genome shotgun (WGS) entry which is preliminary data.</text>
</comment>
<dbReference type="Pfam" id="PF23728">
    <property type="entry name" value="Tubby_C_like"/>
    <property type="match status" value="1"/>
</dbReference>
<feature type="domain" description="Tubby C-terminal" evidence="2">
    <location>
        <begin position="75"/>
        <end position="233"/>
    </location>
</feature>
<keyword evidence="1" id="KW-1133">Transmembrane helix</keyword>
<evidence type="ECO:0000313" key="4">
    <source>
        <dbReference type="Proteomes" id="UP000298484"/>
    </source>
</evidence>
<feature type="transmembrane region" description="Helical" evidence="1">
    <location>
        <begin position="28"/>
        <end position="47"/>
    </location>
</feature>
<dbReference type="Proteomes" id="UP000298484">
    <property type="component" value="Unassembled WGS sequence"/>
</dbReference>
<proteinExistence type="predicted"/>
<keyword evidence="1" id="KW-0812">Transmembrane</keyword>
<keyword evidence="4" id="KW-1185">Reference proteome</keyword>
<name>A0A4Y9A7R2_9BACI</name>
<dbReference type="RefSeq" id="WP_135111766.1">
    <property type="nucleotide sequence ID" value="NZ_SRHY01000065.1"/>
</dbReference>
<evidence type="ECO:0000313" key="3">
    <source>
        <dbReference type="EMBL" id="TFJ91242.1"/>
    </source>
</evidence>
<reference evidence="3 4" key="1">
    <citation type="submission" date="2019-03" db="EMBL/GenBank/DDBJ databases">
        <title>Genome sequence of Lentibacillus salicampi ATCC BAA-719.</title>
        <authorList>
            <person name="Maclea K.S."/>
            <person name="Simoes Junior M."/>
        </authorList>
    </citation>
    <scope>NUCLEOTIDE SEQUENCE [LARGE SCALE GENOMIC DNA]</scope>
    <source>
        <strain evidence="3 4">ATCC BAA-719</strain>
    </source>
</reference>
<dbReference type="OrthoDB" id="2356768at2"/>
<dbReference type="InterPro" id="IPR056944">
    <property type="entry name" value="Tubby_C-like"/>
</dbReference>
<dbReference type="EMBL" id="SRHY01000065">
    <property type="protein sequence ID" value="TFJ91242.1"/>
    <property type="molecule type" value="Genomic_DNA"/>
</dbReference>
<keyword evidence="1" id="KW-0472">Membrane</keyword>
<sequence length="239" mass="28011">MSRLIVLFIAGFIGLSLRYIILGEFELNQLLLLLMFPIASVLLLFIMKWQYNKDRDFQPDKGENNMVTRLGDRVSTTSKQMYKDELQIGSYHRSYNSWWKRIVADVMDNSGQWYLNLSFSLLNNDQVIFKQKNENKIRGNKLWVIYHNGKEVGTVHTDYSIKNSAKLKENLYLEYGQNTYQFKSFGIGAKTEIYNNDNTVATGNRIGNSVYQLVMDSENKHHSEMLFLVYILFNYEFGQ</sequence>
<organism evidence="3 4">
    <name type="scientific">Lentibacillus salicampi</name>
    <dbReference type="NCBI Taxonomy" id="175306"/>
    <lineage>
        <taxon>Bacteria</taxon>
        <taxon>Bacillati</taxon>
        <taxon>Bacillota</taxon>
        <taxon>Bacilli</taxon>
        <taxon>Bacillales</taxon>
        <taxon>Bacillaceae</taxon>
        <taxon>Lentibacillus</taxon>
    </lineage>
</organism>
<dbReference type="AlphaFoldDB" id="A0A4Y9A7R2"/>